<keyword evidence="3" id="KW-1133">Transmembrane helix</keyword>
<keyword evidence="3" id="KW-0812">Transmembrane</keyword>
<feature type="domain" description="Phage tail tape measure protein" evidence="4">
    <location>
        <begin position="1"/>
        <end position="179"/>
    </location>
</feature>
<proteinExistence type="predicted"/>
<sequence>MEYLAMAGWKTNQIISAMPGMLNLAAAGAMELDRAADITSDVMTAFGLSADKAAHSADVFAYAQANANTNVEQMGEAMKYVAPMADTIGWSLEQTAASQMVLANAGLKGTIAGQAFASSLARLAEPAKGAREKMEELGISFFDAKGEMMSLPEMIAELEGKLDGLTTKERLGALKKIFGVESFKHWAILLKAGSKELQGLTTDLENADGAAAEMAAKQLDNVAGKWEIFKSVMQEAALAIYEKLQPSLENIIDKATDIAEKLPAAFDKFMKVWGPLKEGIIGVATAVLTFKGIMIGMTIVGTIARLMEAYRLGTLAATFAQMGLNTAMLMNPFVWVVAGIAALVAAGVLLYRNWDTVKSATIKLWDKLKEADGVVGLVLTPVKLLIGTAAELAEGWMSTRSVWENVWTAMQRAAAASINPIIDMVNDLIGAINKVPGVNIGKVGKVSWGDRQLGNKNHKPKKVKKMPMTRQPRFVPNTLAVPGAPKLPGHSTGLEKVPFDGYKAELHKNESVLTAQQSDMLRKMGVLRSNGKRPVLDTSAFDSKKASASTSKGTGTAAPTKQHITINGGIHIHGAQKTTKQMARELVLNIQHVIAAGGA</sequence>
<organism evidence="5 6">
    <name type="scientific">Bacillus badius</name>
    <dbReference type="NCBI Taxonomy" id="1455"/>
    <lineage>
        <taxon>Bacteria</taxon>
        <taxon>Bacillati</taxon>
        <taxon>Bacillota</taxon>
        <taxon>Bacilli</taxon>
        <taxon>Bacillales</taxon>
        <taxon>Bacillaceae</taxon>
        <taxon>Pseudobacillus</taxon>
    </lineage>
</organism>
<protein>
    <submittedName>
        <fullName evidence="5">Phage tail length tape-measure protein</fullName>
    </submittedName>
</protein>
<reference evidence="5 6" key="1">
    <citation type="submission" date="2015-01" db="EMBL/GenBank/DDBJ databases">
        <title>Genome Assembly of Bacillus badius MTCC 1458.</title>
        <authorList>
            <person name="Verma A."/>
            <person name="Khatri I."/>
            <person name="Mual P."/>
            <person name="Subramanian S."/>
            <person name="Krishnamurthi S."/>
        </authorList>
    </citation>
    <scope>NUCLEOTIDE SEQUENCE [LARGE SCALE GENOMIC DNA]</scope>
    <source>
        <strain evidence="5 6">MTCC 1458</strain>
    </source>
</reference>
<evidence type="ECO:0000256" key="1">
    <source>
        <dbReference type="ARBA" id="ARBA00022612"/>
    </source>
</evidence>
<dbReference type="PANTHER" id="PTHR37813:SF1">
    <property type="entry name" value="FELS-2 PROPHAGE PROTEIN"/>
    <property type="match status" value="1"/>
</dbReference>
<dbReference type="NCBIfam" id="TIGR01760">
    <property type="entry name" value="tape_meas_TP901"/>
    <property type="match status" value="1"/>
</dbReference>
<feature type="transmembrane region" description="Helical" evidence="3">
    <location>
        <begin position="280"/>
        <end position="304"/>
    </location>
</feature>
<evidence type="ECO:0000313" key="5">
    <source>
        <dbReference type="EMBL" id="KIL79597.1"/>
    </source>
</evidence>
<evidence type="ECO:0000259" key="4">
    <source>
        <dbReference type="Pfam" id="PF10145"/>
    </source>
</evidence>
<evidence type="ECO:0000256" key="2">
    <source>
        <dbReference type="SAM" id="MobiDB-lite"/>
    </source>
</evidence>
<name>A0ABR5AXX6_BACBA</name>
<comment type="caution">
    <text evidence="5">The sequence shown here is derived from an EMBL/GenBank/DDBJ whole genome shotgun (WGS) entry which is preliminary data.</text>
</comment>
<keyword evidence="3" id="KW-0472">Membrane</keyword>
<feature type="region of interest" description="Disordered" evidence="2">
    <location>
        <begin position="533"/>
        <end position="562"/>
    </location>
</feature>
<dbReference type="Proteomes" id="UP000031982">
    <property type="component" value="Unassembled WGS sequence"/>
</dbReference>
<accession>A0ABR5AXX6</accession>
<keyword evidence="1" id="KW-1188">Viral release from host cell</keyword>
<evidence type="ECO:0000313" key="6">
    <source>
        <dbReference type="Proteomes" id="UP000031982"/>
    </source>
</evidence>
<keyword evidence="6" id="KW-1185">Reference proteome</keyword>
<dbReference type="PANTHER" id="PTHR37813">
    <property type="entry name" value="FELS-2 PROPHAGE PROTEIN"/>
    <property type="match status" value="1"/>
</dbReference>
<gene>
    <name evidence="5" type="ORF">SD77_2051</name>
</gene>
<dbReference type="EMBL" id="JXLP01000002">
    <property type="protein sequence ID" value="KIL79597.1"/>
    <property type="molecule type" value="Genomic_DNA"/>
</dbReference>
<dbReference type="InterPro" id="IPR010090">
    <property type="entry name" value="Phage_tape_meas"/>
</dbReference>
<feature type="compositionally biased region" description="Low complexity" evidence="2">
    <location>
        <begin position="546"/>
        <end position="562"/>
    </location>
</feature>
<evidence type="ECO:0000256" key="3">
    <source>
        <dbReference type="SAM" id="Phobius"/>
    </source>
</evidence>
<dbReference type="Pfam" id="PF10145">
    <property type="entry name" value="PhageMin_Tail"/>
    <property type="match status" value="1"/>
</dbReference>
<feature type="transmembrane region" description="Helical" evidence="3">
    <location>
        <begin position="332"/>
        <end position="351"/>
    </location>
</feature>